<dbReference type="GO" id="GO:0009252">
    <property type="term" value="P:peptidoglycan biosynthetic process"/>
    <property type="evidence" value="ECO:0007669"/>
    <property type="project" value="UniProtKB-KW"/>
</dbReference>
<dbReference type="GO" id="GO:0015648">
    <property type="term" value="F:lipid-linked peptidoglycan transporter activity"/>
    <property type="evidence" value="ECO:0007669"/>
    <property type="project" value="TreeGrafter"/>
</dbReference>
<keyword evidence="8 16" id="KW-0472">Membrane</keyword>
<evidence type="ECO:0000256" key="2">
    <source>
        <dbReference type="ARBA" id="ARBA00022676"/>
    </source>
</evidence>
<dbReference type="EMBL" id="PYGD01000001">
    <property type="protein sequence ID" value="PSK94734.1"/>
    <property type="molecule type" value="Genomic_DNA"/>
</dbReference>
<comment type="caution">
    <text evidence="17">The sequence shown here is derived from an EMBL/GenBank/DDBJ whole genome shotgun (WGS) entry which is preliminary data.</text>
</comment>
<evidence type="ECO:0000256" key="1">
    <source>
        <dbReference type="ARBA" id="ARBA00004141"/>
    </source>
</evidence>
<keyword evidence="2" id="KW-0328">Glycosyltransferase</keyword>
<feature type="transmembrane region" description="Helical" evidence="16">
    <location>
        <begin position="311"/>
        <end position="335"/>
    </location>
</feature>
<feature type="transmembrane region" description="Helical" evidence="16">
    <location>
        <begin position="355"/>
        <end position="374"/>
    </location>
</feature>
<comment type="subcellular location">
    <subcellularLocation>
        <location evidence="1">Membrane</location>
        <topology evidence="1">Multi-pass membrane protein</topology>
    </subcellularLocation>
</comment>
<dbReference type="GO" id="GO:0032153">
    <property type="term" value="C:cell division site"/>
    <property type="evidence" value="ECO:0007669"/>
    <property type="project" value="TreeGrafter"/>
</dbReference>
<keyword evidence="6" id="KW-0573">Peptidoglycan synthesis</keyword>
<keyword evidence="5" id="KW-0133">Cell shape</keyword>
<comment type="catalytic activity">
    <reaction evidence="15">
        <text>[GlcNAc-(1-&gt;4)-Mur2Ac(oyl-L-Ala-gamma-D-Glu-L-Lys-D-Ala-D-Ala)](n)-di-trans,octa-cis-undecaprenyl diphosphate + beta-D-GlcNAc-(1-&gt;4)-Mur2Ac(oyl-L-Ala-gamma-D-Glu-L-Lys-D-Ala-D-Ala)-di-trans,octa-cis-undecaprenyl diphosphate = [GlcNAc-(1-&gt;4)-Mur2Ac(oyl-L-Ala-gamma-D-Glu-L-Lys-D-Ala-D-Ala)](n+1)-di-trans,octa-cis-undecaprenyl diphosphate + di-trans,octa-cis-undecaprenyl diphosphate + H(+)</text>
        <dbReference type="Rhea" id="RHEA:23708"/>
        <dbReference type="Rhea" id="RHEA-COMP:9602"/>
        <dbReference type="Rhea" id="RHEA-COMP:9603"/>
        <dbReference type="ChEBI" id="CHEBI:15378"/>
        <dbReference type="ChEBI" id="CHEBI:58405"/>
        <dbReference type="ChEBI" id="CHEBI:60033"/>
        <dbReference type="ChEBI" id="CHEBI:78435"/>
        <dbReference type="EC" id="2.4.99.28"/>
    </reaction>
</comment>
<dbReference type="Pfam" id="PF01098">
    <property type="entry name" value="FTSW_RODA_SPOVE"/>
    <property type="match status" value="1"/>
</dbReference>
<dbReference type="AlphaFoldDB" id="A0A2P8DBZ5"/>
<dbReference type="GO" id="GO:0051301">
    <property type="term" value="P:cell division"/>
    <property type="evidence" value="ECO:0007669"/>
    <property type="project" value="UniProtKB-KW"/>
</dbReference>
<keyword evidence="4 16" id="KW-0812">Transmembrane</keyword>
<dbReference type="OrthoDB" id="9812661at2"/>
<evidence type="ECO:0000256" key="3">
    <source>
        <dbReference type="ARBA" id="ARBA00022679"/>
    </source>
</evidence>
<evidence type="ECO:0000313" key="17">
    <source>
        <dbReference type="EMBL" id="PSK94734.1"/>
    </source>
</evidence>
<evidence type="ECO:0000256" key="5">
    <source>
        <dbReference type="ARBA" id="ARBA00022960"/>
    </source>
</evidence>
<protein>
    <recommendedName>
        <fullName evidence="12">Probable peptidoglycan glycosyltransferase FtsW</fullName>
        <ecNumber evidence="14">2.4.99.28</ecNumber>
    </recommendedName>
    <alternativeName>
        <fullName evidence="13">Cell division protein FtsW</fullName>
    </alternativeName>
    <alternativeName>
        <fullName evidence="10">Cell wall polymerase</fullName>
    </alternativeName>
    <alternativeName>
        <fullName evidence="9">Peptidoglycan polymerase</fullName>
    </alternativeName>
</protein>
<dbReference type="GO" id="GO:0008955">
    <property type="term" value="F:peptidoglycan glycosyltransferase activity"/>
    <property type="evidence" value="ECO:0007669"/>
    <property type="project" value="UniProtKB-EC"/>
</dbReference>
<name>A0A2P8DBZ5_9BACT</name>
<feature type="transmembrane region" description="Helical" evidence="16">
    <location>
        <begin position="45"/>
        <end position="66"/>
    </location>
</feature>
<evidence type="ECO:0000313" key="18">
    <source>
        <dbReference type="Proteomes" id="UP000240572"/>
    </source>
</evidence>
<dbReference type="PANTHER" id="PTHR30474">
    <property type="entry name" value="CELL CYCLE PROTEIN"/>
    <property type="match status" value="1"/>
</dbReference>
<comment type="similarity">
    <text evidence="11">Belongs to the SEDS family. FtsW subfamily.</text>
</comment>
<evidence type="ECO:0000256" key="7">
    <source>
        <dbReference type="ARBA" id="ARBA00022989"/>
    </source>
</evidence>
<evidence type="ECO:0000256" key="10">
    <source>
        <dbReference type="ARBA" id="ARBA00033270"/>
    </source>
</evidence>
<dbReference type="GO" id="GO:0005886">
    <property type="term" value="C:plasma membrane"/>
    <property type="evidence" value="ECO:0007669"/>
    <property type="project" value="TreeGrafter"/>
</dbReference>
<evidence type="ECO:0000256" key="12">
    <source>
        <dbReference type="ARBA" id="ARBA00041185"/>
    </source>
</evidence>
<keyword evidence="17" id="KW-0132">Cell division</keyword>
<evidence type="ECO:0000256" key="9">
    <source>
        <dbReference type="ARBA" id="ARBA00032370"/>
    </source>
</evidence>
<evidence type="ECO:0000256" key="6">
    <source>
        <dbReference type="ARBA" id="ARBA00022984"/>
    </source>
</evidence>
<evidence type="ECO:0000256" key="11">
    <source>
        <dbReference type="ARBA" id="ARBA00038053"/>
    </source>
</evidence>
<evidence type="ECO:0000256" key="4">
    <source>
        <dbReference type="ARBA" id="ARBA00022692"/>
    </source>
</evidence>
<dbReference type="EC" id="2.4.99.28" evidence="14"/>
<feature type="transmembrane region" description="Helical" evidence="16">
    <location>
        <begin position="167"/>
        <end position="184"/>
    </location>
</feature>
<reference evidence="17 18" key="1">
    <citation type="submission" date="2018-03" db="EMBL/GenBank/DDBJ databases">
        <title>Genomic Encyclopedia of Type Strains, Phase III (KMG-III): the genomes of soil and plant-associated and newly described type strains.</title>
        <authorList>
            <person name="Whitman W."/>
        </authorList>
    </citation>
    <scope>NUCLEOTIDE SEQUENCE [LARGE SCALE GENOMIC DNA]</scope>
    <source>
        <strain evidence="17 18">CGMCC 1.12700</strain>
    </source>
</reference>
<dbReference type="RefSeq" id="WP_106521421.1">
    <property type="nucleotide sequence ID" value="NZ_PYGD01000001.1"/>
</dbReference>
<keyword evidence="7 16" id="KW-1133">Transmembrane helix</keyword>
<feature type="transmembrane region" description="Helical" evidence="16">
    <location>
        <begin position="274"/>
        <end position="299"/>
    </location>
</feature>
<keyword evidence="18" id="KW-1185">Reference proteome</keyword>
<sequence length="390" mass="42946">MQQLLQRVKGDKVIWSVVILLSLLSLLAVYSATGSLAWRMDKSSGFYMVKQLGVLIAGIGIIFVVHRVNYTKFKRFSVLLFLVCIPLLIYTLFFGTSLNEGSRWIKLPIINLTFQTSDLARLAIFMFLARQLSIKQKVIKDFKKGFLPVLVPVLIICGLIAPANLSTALLLGLTCCILFFIGRVDVKHIMLLAAVGLAGVVMLFLVSKALGIGRGATWEKRIENYMGKGSDDKDADSNYQSTQAKIAIASGGLTGRGPGKSWARDFLPHPYSDFIFAIIIEEYGIIGATILIGVYLLFLWRSILIFRRCPYAFGAFLAVGLSFTLVFQALMNMAVNVHLVPVTGLTLPLVSMGGSSIWFNSVAIGIILSVSRYVDEMEGTDKLRAQQIKA</sequence>
<gene>
    <name evidence="17" type="ORF">B0I18_101894</name>
</gene>
<accession>A0A2P8DBZ5</accession>
<keyword evidence="17" id="KW-0131">Cell cycle</keyword>
<feature type="transmembrane region" description="Helical" evidence="16">
    <location>
        <begin position="12"/>
        <end position="33"/>
    </location>
</feature>
<dbReference type="Proteomes" id="UP000240572">
    <property type="component" value="Unassembled WGS sequence"/>
</dbReference>
<organism evidence="17 18">
    <name type="scientific">Taibaiella chishuiensis</name>
    <dbReference type="NCBI Taxonomy" id="1434707"/>
    <lineage>
        <taxon>Bacteria</taxon>
        <taxon>Pseudomonadati</taxon>
        <taxon>Bacteroidota</taxon>
        <taxon>Chitinophagia</taxon>
        <taxon>Chitinophagales</taxon>
        <taxon>Chitinophagaceae</taxon>
        <taxon>Taibaiella</taxon>
    </lineage>
</organism>
<dbReference type="InterPro" id="IPR001182">
    <property type="entry name" value="FtsW/RodA"/>
</dbReference>
<keyword evidence="3" id="KW-0808">Transferase</keyword>
<evidence type="ECO:0000256" key="15">
    <source>
        <dbReference type="ARBA" id="ARBA00049902"/>
    </source>
</evidence>
<proteinExistence type="inferred from homology"/>
<evidence type="ECO:0000256" key="8">
    <source>
        <dbReference type="ARBA" id="ARBA00023136"/>
    </source>
</evidence>
<dbReference type="GO" id="GO:0008360">
    <property type="term" value="P:regulation of cell shape"/>
    <property type="evidence" value="ECO:0007669"/>
    <property type="project" value="UniProtKB-KW"/>
</dbReference>
<evidence type="ECO:0000256" key="14">
    <source>
        <dbReference type="ARBA" id="ARBA00044770"/>
    </source>
</evidence>
<evidence type="ECO:0000256" key="16">
    <source>
        <dbReference type="SAM" id="Phobius"/>
    </source>
</evidence>
<evidence type="ECO:0000256" key="13">
    <source>
        <dbReference type="ARBA" id="ARBA00041418"/>
    </source>
</evidence>
<dbReference type="PANTHER" id="PTHR30474:SF2">
    <property type="entry name" value="PEPTIDOGLYCAN GLYCOSYLTRANSFERASE FTSW-RELATED"/>
    <property type="match status" value="1"/>
</dbReference>
<feature type="transmembrane region" description="Helical" evidence="16">
    <location>
        <begin position="78"/>
        <end position="98"/>
    </location>
</feature>
<feature type="transmembrane region" description="Helical" evidence="16">
    <location>
        <begin position="191"/>
        <end position="210"/>
    </location>
</feature>